<dbReference type="EC" id="2.4.2.1" evidence="4"/>
<feature type="binding site" evidence="4">
    <location>
        <begin position="223"/>
        <end position="225"/>
    </location>
    <ligand>
        <name>substrate</name>
    </ligand>
</feature>
<evidence type="ECO:0000313" key="6">
    <source>
        <dbReference type="EMBL" id="SHK31620.1"/>
    </source>
</evidence>
<keyword evidence="3 4" id="KW-0660">Purine salvage</keyword>
<feature type="binding site" evidence="4">
    <location>
        <position position="199"/>
    </location>
    <ligand>
        <name>substrate</name>
    </ligand>
</feature>
<evidence type="ECO:0000313" key="7">
    <source>
        <dbReference type="Proteomes" id="UP000189810"/>
    </source>
</evidence>
<proteinExistence type="inferred from homology"/>
<dbReference type="UniPathway" id="UPA00606"/>
<dbReference type="InterPro" id="IPR035994">
    <property type="entry name" value="Nucleoside_phosphorylase_sf"/>
</dbReference>
<dbReference type="GO" id="GO:0017061">
    <property type="term" value="F:S-methyl-5-thioadenosine phosphorylase activity"/>
    <property type="evidence" value="ECO:0007669"/>
    <property type="project" value="InterPro"/>
</dbReference>
<comment type="function">
    <text evidence="4">Purine nucleoside phosphorylase which is highly specific for 6-oxopurine nucleosides. Cleaves guanosine or inosine to respective bases and sugar-1-phosphate molecules. Involved in purine salvage.</text>
</comment>
<dbReference type="GO" id="GO:0005829">
    <property type="term" value="C:cytosol"/>
    <property type="evidence" value="ECO:0007669"/>
    <property type="project" value="TreeGrafter"/>
</dbReference>
<comment type="pathway">
    <text evidence="4">Purine metabolism; purine nucleoside salvage.</text>
</comment>
<gene>
    <name evidence="6" type="ORF">SAMN05444391_0643</name>
</gene>
<dbReference type="CDD" id="cd09010">
    <property type="entry name" value="MTAP_SsMTAPII_like_MTIP"/>
    <property type="match status" value="1"/>
</dbReference>
<dbReference type="STRING" id="381751.SAMN05444391_0643"/>
<dbReference type="NCBIfam" id="TIGR01694">
    <property type="entry name" value="MTAP"/>
    <property type="match status" value="1"/>
</dbReference>
<feature type="domain" description="Nucleoside phosphorylase" evidence="5">
    <location>
        <begin position="2"/>
        <end position="257"/>
    </location>
</feature>
<evidence type="ECO:0000259" key="5">
    <source>
        <dbReference type="Pfam" id="PF01048"/>
    </source>
</evidence>
<dbReference type="InterPro" id="IPR010044">
    <property type="entry name" value="MTAP"/>
</dbReference>
<keyword evidence="7" id="KW-1185">Reference proteome</keyword>
<comment type="caution">
    <text evidence="4">Lacks conserved residue(s) required for the propagation of feature annotation.</text>
</comment>
<evidence type="ECO:0000256" key="1">
    <source>
        <dbReference type="ARBA" id="ARBA00022676"/>
    </source>
</evidence>
<evidence type="ECO:0000256" key="4">
    <source>
        <dbReference type="HAMAP-Rule" id="MF_01963"/>
    </source>
</evidence>
<accession>A0A1M6RGS6</accession>
<dbReference type="GO" id="GO:0019509">
    <property type="term" value="P:L-methionine salvage from methylthioadenosine"/>
    <property type="evidence" value="ECO:0007669"/>
    <property type="project" value="TreeGrafter"/>
</dbReference>
<dbReference type="RefSeq" id="WP_079653796.1">
    <property type="nucleotide sequence ID" value="NZ_LT670846.1"/>
</dbReference>
<dbReference type="OrthoDB" id="1523230at2"/>
<sequence length="277" mass="30319">MLGVIGGSGLYSIEGLKVVEEVDVSTPFGKPSSTVVLCELEDRKIAFISRHGKGHSIPPHLVPYRANLWALKEVGVKRVLGIFAVGGISHYLKPGDYVVVDDFIEFTKGRVSTFYEGAMSVKVEGKDRPSELLKAGKVVHIDLSQPYCPQMRKVLIDVLEELRLPYHSSGVYACTEGPRFETPAEIRAIRLLGGDVVGMTGYPEVVLARELEMCYSALCVVANPAAGISSNKLTSDEVIQMMKQKEEEIKEVIKLFVKNLPEERVCPCPSALEGAVV</sequence>
<comment type="miscellaneous">
    <text evidence="4">Although this enzyme belongs to the family of MTA phosphorylases based on sequence homology, it has been shown that conserved amino acid substitutions in the substrate binding pocket convert the substrate specificity of this enzyme from 6-aminopurines to 6-oxopurines.</text>
</comment>
<evidence type="ECO:0000256" key="2">
    <source>
        <dbReference type="ARBA" id="ARBA00022679"/>
    </source>
</evidence>
<comment type="similarity">
    <text evidence="4">Belongs to the PNP/MTAP phosphorylase family. MTAP subfamily.</text>
</comment>
<name>A0A1M6RGS6_9AQUI</name>
<keyword evidence="2 4" id="KW-0808">Transferase</keyword>
<dbReference type="AlphaFoldDB" id="A0A1M6RGS6"/>
<feature type="binding site" evidence="4">
    <location>
        <position position="8"/>
    </location>
    <ligand>
        <name>phosphate</name>
        <dbReference type="ChEBI" id="CHEBI:43474"/>
    </ligand>
</feature>
<comment type="catalytic activity">
    <reaction evidence="4">
        <text>a purine D-ribonucleoside + phosphate = a purine nucleobase + alpha-D-ribose 1-phosphate</text>
        <dbReference type="Rhea" id="RHEA:19805"/>
        <dbReference type="ChEBI" id="CHEBI:26386"/>
        <dbReference type="ChEBI" id="CHEBI:43474"/>
        <dbReference type="ChEBI" id="CHEBI:57720"/>
        <dbReference type="ChEBI" id="CHEBI:142355"/>
        <dbReference type="EC" id="2.4.2.1"/>
    </reaction>
</comment>
<dbReference type="Gene3D" id="3.40.50.1580">
    <property type="entry name" value="Nucleoside phosphorylase domain"/>
    <property type="match status" value="1"/>
</dbReference>
<dbReference type="Pfam" id="PF01048">
    <property type="entry name" value="PNP_UDP_1"/>
    <property type="match status" value="1"/>
</dbReference>
<feature type="binding site" evidence="4">
    <location>
        <position position="200"/>
    </location>
    <ligand>
        <name>phosphate</name>
        <dbReference type="ChEBI" id="CHEBI:43474"/>
    </ligand>
</feature>
<dbReference type="GO" id="GO:0006166">
    <property type="term" value="P:purine ribonucleoside salvage"/>
    <property type="evidence" value="ECO:0007669"/>
    <property type="project" value="UniProtKB-UniRule"/>
</dbReference>
<evidence type="ECO:0000256" key="3">
    <source>
        <dbReference type="ARBA" id="ARBA00022726"/>
    </source>
</evidence>
<dbReference type="Proteomes" id="UP000189810">
    <property type="component" value="Chromosome I"/>
</dbReference>
<dbReference type="NCBIfam" id="NF006599">
    <property type="entry name" value="PRK09136.1"/>
    <property type="match status" value="1"/>
</dbReference>
<dbReference type="InterPro" id="IPR000845">
    <property type="entry name" value="Nucleoside_phosphorylase_d"/>
</dbReference>
<reference evidence="6 7" key="1">
    <citation type="submission" date="2016-11" db="EMBL/GenBank/DDBJ databases">
        <authorList>
            <person name="Jaros S."/>
            <person name="Januszkiewicz K."/>
            <person name="Wedrychowicz H."/>
        </authorList>
    </citation>
    <scope>NUCLEOTIDE SEQUENCE [LARGE SCALE GENOMIC DNA]</scope>
    <source>
        <strain evidence="6 7">DSM 19557</strain>
    </source>
</reference>
<dbReference type="HAMAP" id="MF_01963">
    <property type="entry name" value="MTAP"/>
    <property type="match status" value="1"/>
</dbReference>
<protein>
    <recommendedName>
        <fullName evidence="4">Probable 6-oxopurine nucleoside phosphorylase</fullName>
        <ecNumber evidence="4">2.4.2.1</ecNumber>
    </recommendedName>
    <alternativeName>
        <fullName evidence="4">Purine nucleoside phosphorylase</fullName>
        <shortName evidence="4">PNP</shortName>
    </alternativeName>
</protein>
<organism evidence="6 7">
    <name type="scientific">Thermocrinis minervae</name>
    <dbReference type="NCBI Taxonomy" id="381751"/>
    <lineage>
        <taxon>Bacteria</taxon>
        <taxon>Pseudomonadati</taxon>
        <taxon>Aquificota</taxon>
        <taxon>Aquificia</taxon>
        <taxon>Aquificales</taxon>
        <taxon>Aquificaceae</taxon>
        <taxon>Thermocrinis</taxon>
    </lineage>
</organism>
<dbReference type="SUPFAM" id="SSF53167">
    <property type="entry name" value="Purine and uridine phosphorylases"/>
    <property type="match status" value="1"/>
</dbReference>
<feature type="binding site" evidence="4">
    <location>
        <begin position="50"/>
        <end position="51"/>
    </location>
    <ligand>
        <name>phosphate</name>
        <dbReference type="ChEBI" id="CHEBI:43474"/>
    </ligand>
</feature>
<comment type="subunit">
    <text evidence="4">Homohexamer. Dimer of a homotrimer.</text>
</comment>
<keyword evidence="1 4" id="KW-0328">Glycosyltransferase</keyword>
<dbReference type="PANTHER" id="PTHR42679:SF2">
    <property type="entry name" value="S-METHYL-5'-THIOADENOSINE PHOSPHORYLASE"/>
    <property type="match status" value="1"/>
</dbReference>
<dbReference type="FunFam" id="3.40.50.1580:FF:000012">
    <property type="entry name" value="Probable 6-oxopurine nucleoside phosphorylase"/>
    <property type="match status" value="1"/>
</dbReference>
<feature type="site" description="Important for substrate specificity" evidence="4">
    <location>
        <position position="181"/>
    </location>
</feature>
<feature type="site" description="Important for substrate specificity" evidence="4">
    <location>
        <position position="235"/>
    </location>
</feature>
<dbReference type="EMBL" id="LT670846">
    <property type="protein sequence ID" value="SHK31620.1"/>
    <property type="molecule type" value="Genomic_DNA"/>
</dbReference>
<dbReference type="PANTHER" id="PTHR42679">
    <property type="entry name" value="S-METHYL-5'-THIOADENOSINE PHOSPHORYLASE"/>
    <property type="match status" value="1"/>
</dbReference>